<feature type="transmembrane region" description="Helical" evidence="6">
    <location>
        <begin position="185"/>
        <end position="204"/>
    </location>
</feature>
<dbReference type="PANTHER" id="PTHR30250">
    <property type="entry name" value="PST FAMILY PREDICTED COLANIC ACID TRANSPORTER"/>
    <property type="match status" value="1"/>
</dbReference>
<comment type="subcellular location">
    <subcellularLocation>
        <location evidence="1">Cell membrane</location>
        <topology evidence="1">Multi-pass membrane protein</topology>
    </subcellularLocation>
</comment>
<protein>
    <recommendedName>
        <fullName evidence="9">Polysaccharide biosynthesis protein</fullName>
    </recommendedName>
</protein>
<evidence type="ECO:0000256" key="4">
    <source>
        <dbReference type="ARBA" id="ARBA00022989"/>
    </source>
</evidence>
<dbReference type="Proteomes" id="UP000241454">
    <property type="component" value="Chromosome"/>
</dbReference>
<feature type="transmembrane region" description="Helical" evidence="6">
    <location>
        <begin position="83"/>
        <end position="108"/>
    </location>
</feature>
<evidence type="ECO:0000256" key="5">
    <source>
        <dbReference type="ARBA" id="ARBA00023136"/>
    </source>
</evidence>
<keyword evidence="3 6" id="KW-0812">Transmembrane</keyword>
<dbReference type="PANTHER" id="PTHR30250:SF26">
    <property type="entry name" value="PSMA PROTEIN"/>
    <property type="match status" value="1"/>
</dbReference>
<feature type="transmembrane region" description="Helical" evidence="6">
    <location>
        <begin position="40"/>
        <end position="62"/>
    </location>
</feature>
<evidence type="ECO:0000256" key="2">
    <source>
        <dbReference type="ARBA" id="ARBA00022475"/>
    </source>
</evidence>
<dbReference type="GO" id="GO:0005886">
    <property type="term" value="C:plasma membrane"/>
    <property type="evidence" value="ECO:0007669"/>
    <property type="project" value="UniProtKB-SubCell"/>
</dbReference>
<sequence>MKEQKRLLVNLIATAIAFAVQFGVNFILTPYIVNSLGSEAYSYIPIATNFVGYANIVSVAVYSMTSRFVSVEYNKGRPDRAEVFFNSALVSNLVVSLALLIPSILVTLNIKHIINVPDNLLPDVQLTFGFAFANMLLTLATSAFGSVYYVTNRLDINARRNIEGNVLRAVVLIALFSLLPAKIYFLNATVLLVGVYLVSANFYYTHKLLPDIHPDLCKSTWNAIKEMLSSGIWNSFNQASNIMLTTLDLFLANLFAGSVATGQYSVSKTVPNFILSVITMLVGVFVPQLTIYYAKQQKEKLANALSYSIRSMGFLCSFPIGFLLVFGKDFFHLWVPSQDADMLHWLSVLTLIPLAISCCTEVVYNIFTVTNKLRTPAVVLFILGIVNTVAAITLMKTTSMGIWAVPVVALVISIIRNLVFTPVYASRCLHMPVSLVYAPIVRGMVCTVAMTLVCLCYRTIVHGTGTWFTFLAAAVICSCIAGVANIMVIFNKDERRRFFSMIASKLRL</sequence>
<feature type="transmembrane region" description="Helical" evidence="6">
    <location>
        <begin position="467"/>
        <end position="490"/>
    </location>
</feature>
<evidence type="ECO:0000313" key="7">
    <source>
        <dbReference type="EMBL" id="AVT45828.1"/>
    </source>
</evidence>
<evidence type="ECO:0000256" key="1">
    <source>
        <dbReference type="ARBA" id="ARBA00004651"/>
    </source>
</evidence>
<feature type="transmembrane region" description="Helical" evidence="6">
    <location>
        <begin position="376"/>
        <end position="394"/>
    </location>
</feature>
<feature type="transmembrane region" description="Helical" evidence="6">
    <location>
        <begin position="273"/>
        <end position="293"/>
    </location>
</feature>
<organism evidence="7 8">
    <name type="scientific">Bifidobacterium adolescentis</name>
    <dbReference type="NCBI Taxonomy" id="1680"/>
    <lineage>
        <taxon>Bacteria</taxon>
        <taxon>Bacillati</taxon>
        <taxon>Actinomycetota</taxon>
        <taxon>Actinomycetes</taxon>
        <taxon>Bifidobacteriales</taxon>
        <taxon>Bifidobacteriaceae</taxon>
        <taxon>Bifidobacterium</taxon>
    </lineage>
</organism>
<feature type="transmembrane region" description="Helical" evidence="6">
    <location>
        <begin position="440"/>
        <end position="461"/>
    </location>
</feature>
<dbReference type="AlphaFoldDB" id="A0A2R4G4Q3"/>
<dbReference type="CDD" id="cd12082">
    <property type="entry name" value="MATE_like"/>
    <property type="match status" value="1"/>
</dbReference>
<dbReference type="RefSeq" id="WP_107646470.1">
    <property type="nucleotide sequence ID" value="NZ_CAXVIL010000003.1"/>
</dbReference>
<dbReference type="InterPro" id="IPR002797">
    <property type="entry name" value="Polysacc_synth"/>
</dbReference>
<keyword evidence="4 6" id="KW-1133">Transmembrane helix</keyword>
<evidence type="ECO:0000256" key="3">
    <source>
        <dbReference type="ARBA" id="ARBA00022692"/>
    </source>
</evidence>
<proteinExistence type="predicted"/>
<evidence type="ECO:0000313" key="8">
    <source>
        <dbReference type="Proteomes" id="UP000241454"/>
    </source>
</evidence>
<evidence type="ECO:0000256" key="6">
    <source>
        <dbReference type="SAM" id="Phobius"/>
    </source>
</evidence>
<feature type="transmembrane region" description="Helical" evidence="6">
    <location>
        <begin position="400"/>
        <end position="419"/>
    </location>
</feature>
<keyword evidence="5 6" id="KW-0472">Membrane</keyword>
<feature type="transmembrane region" description="Helical" evidence="6">
    <location>
        <begin position="7"/>
        <end position="28"/>
    </location>
</feature>
<evidence type="ECO:0008006" key="9">
    <source>
        <dbReference type="Google" id="ProtNLM"/>
    </source>
</evidence>
<feature type="transmembrane region" description="Helical" evidence="6">
    <location>
        <begin position="128"/>
        <end position="150"/>
    </location>
</feature>
<dbReference type="InterPro" id="IPR050833">
    <property type="entry name" value="Poly_Biosynth_Transport"/>
</dbReference>
<name>A0A2R4G4Q3_BIFAD</name>
<keyword evidence="2" id="KW-1003">Cell membrane</keyword>
<feature type="transmembrane region" description="Helical" evidence="6">
    <location>
        <begin position="305"/>
        <end position="325"/>
    </location>
</feature>
<gene>
    <name evidence="7" type="ORF">C8077_07945</name>
</gene>
<dbReference type="Pfam" id="PF01943">
    <property type="entry name" value="Polysacc_synt"/>
    <property type="match status" value="1"/>
</dbReference>
<feature type="transmembrane region" description="Helical" evidence="6">
    <location>
        <begin position="345"/>
        <end position="364"/>
    </location>
</feature>
<reference evidence="7 8" key="1">
    <citation type="submission" date="2018-03" db="EMBL/GenBank/DDBJ databases">
        <authorList>
            <person name="Keele B.F."/>
        </authorList>
    </citation>
    <scope>NUCLEOTIDE SEQUENCE [LARGE SCALE GENOMIC DNA]</scope>
    <source>
        <strain evidence="7 8">1-11</strain>
    </source>
</reference>
<accession>A0A2R4G4Q3</accession>
<dbReference type="EMBL" id="CP028341">
    <property type="protein sequence ID" value="AVT45828.1"/>
    <property type="molecule type" value="Genomic_DNA"/>
</dbReference>